<evidence type="ECO:0000313" key="2">
    <source>
        <dbReference type="EMBL" id="BAN65833.1"/>
    </source>
</evidence>
<dbReference type="EMBL" id="AK442039">
    <property type="protein sequence ID" value="BAN65833.1"/>
    <property type="molecule type" value="mRNA"/>
</dbReference>
<evidence type="ECO:0000259" key="1">
    <source>
        <dbReference type="Pfam" id="PF01416"/>
    </source>
</evidence>
<dbReference type="InterPro" id="IPR020103">
    <property type="entry name" value="PsdUridine_synth_cat_dom_sf"/>
</dbReference>
<sequence length="148" mass="17665">MKDSQFRNTLIKKYNDVRQHFSLESMQKGADVIQGTHNFEGFRKKSRGNEKALIKDPICTIEKIDIKRDRDDPENKFHIAVYGNRFLYKMVRGIVSHLVMVRLSLFFANRFRLLMGFLLQGTLNAYLRRVRLFQRFSMHLVMVYIFLK</sequence>
<proteinExistence type="evidence at transcript level"/>
<dbReference type="SUPFAM" id="SSF55120">
    <property type="entry name" value="Pseudouridine synthase"/>
    <property type="match status" value="1"/>
</dbReference>
<reference evidence="2" key="1">
    <citation type="journal article" date="2014" name="BMC Genomics">
        <title>The Babesia bovis gene and promoter model: an update from full-length EST analysis.</title>
        <authorList>
            <person name="Yamagishi J."/>
            <person name="Wakaguri H."/>
            <person name="Yokoyama N."/>
            <person name="Yamashita R."/>
            <person name="Suzuki Y."/>
            <person name="Xuan X."/>
            <person name="Igarashi I."/>
        </authorList>
    </citation>
    <scope>NUCLEOTIDE SEQUENCE</scope>
    <source>
        <strain evidence="2">Texas</strain>
    </source>
</reference>
<dbReference type="InterPro" id="IPR020095">
    <property type="entry name" value="PsdUridine_synth_TruA_C"/>
</dbReference>
<protein>
    <submittedName>
        <fullName evidence="2">RNA pseudouridine synthase A 2, putative</fullName>
    </submittedName>
</protein>
<dbReference type="VEuPathDB" id="PiroplasmaDB:BBOV_II003150"/>
<accession>S6B361</accession>
<gene>
    <name evidence="2" type="primary">BBOV_II003150</name>
</gene>
<dbReference type="Pfam" id="PF01416">
    <property type="entry name" value="PseudoU_synth_1"/>
    <property type="match status" value="1"/>
</dbReference>
<dbReference type="Gene3D" id="3.30.70.660">
    <property type="entry name" value="Pseudouridine synthase I, catalytic domain, C-terminal subdomain"/>
    <property type="match status" value="1"/>
</dbReference>
<organism evidence="2">
    <name type="scientific">Babesia bovis</name>
    <dbReference type="NCBI Taxonomy" id="5865"/>
    <lineage>
        <taxon>Eukaryota</taxon>
        <taxon>Sar</taxon>
        <taxon>Alveolata</taxon>
        <taxon>Apicomplexa</taxon>
        <taxon>Aconoidasida</taxon>
        <taxon>Piroplasmida</taxon>
        <taxon>Babesiidae</taxon>
        <taxon>Babesia</taxon>
    </lineage>
</organism>
<dbReference type="AlphaFoldDB" id="S6B361"/>
<name>S6B361_BABBO</name>
<dbReference type="GO" id="GO:0003723">
    <property type="term" value="F:RNA binding"/>
    <property type="evidence" value="ECO:0007669"/>
    <property type="project" value="InterPro"/>
</dbReference>
<dbReference type="GO" id="GO:0001522">
    <property type="term" value="P:pseudouridine synthesis"/>
    <property type="evidence" value="ECO:0007669"/>
    <property type="project" value="InterPro"/>
</dbReference>
<feature type="domain" description="Pseudouridine synthase I TruA alpha/beta" evidence="1">
    <location>
        <begin position="34"/>
        <end position="102"/>
    </location>
</feature>
<dbReference type="InterPro" id="IPR020097">
    <property type="entry name" value="PsdUridine_synth_TruA_a/b_dom"/>
</dbReference>
<dbReference type="GO" id="GO:0009982">
    <property type="term" value="F:pseudouridine synthase activity"/>
    <property type="evidence" value="ECO:0007669"/>
    <property type="project" value="InterPro"/>
</dbReference>